<protein>
    <recommendedName>
        <fullName evidence="6">GDT1 family protein</fullName>
    </recommendedName>
</protein>
<evidence type="ECO:0000256" key="6">
    <source>
        <dbReference type="RuleBase" id="RU365102"/>
    </source>
</evidence>
<feature type="transmembrane region" description="Helical" evidence="6">
    <location>
        <begin position="134"/>
        <end position="157"/>
    </location>
</feature>
<dbReference type="RefSeq" id="WP_089282536.1">
    <property type="nucleotide sequence ID" value="NZ_FZOJ01000007.1"/>
</dbReference>
<feature type="transmembrane region" description="Helical" evidence="6">
    <location>
        <begin position="164"/>
        <end position="181"/>
    </location>
</feature>
<sequence length="363" mass="40591">MVYETIQAFLFIIMAEMGDKTQMLAMAFATKYSLGKVLLGVFIGAALNHGLAALLGTYLTNVIPIHTIKLLAALAFIGFGLWSLKIEDNEEEETRSSRFGPILTVASAFFMGEIGDKTQLTVITLASQANYPLFILLGTVGGMIVTSAMGVFIGSMLGKKVPEVALKIASASVFILFGLLGLKETVPQELMTIPSISIFLVILTTIVLWMINNIRKRSSLEDTPYKKAASELYLNTKRVQEALARVYQSNKECAGCSEEECTIRWLNRYLQEAQKREKFITEEEWHIPLCKGISCNPDKLKESLIETINTCMECTVHQKNCVGNQTRKTLEILYFGKSIPYRGNSKKYYAQIKKIDPQFFQLD</sequence>
<dbReference type="OrthoDB" id="9801356at2"/>
<comment type="similarity">
    <text evidence="2 6">Belongs to the GDT1 family.</text>
</comment>
<reference evidence="8" key="1">
    <citation type="submission" date="2017-06" db="EMBL/GenBank/DDBJ databases">
        <authorList>
            <person name="Varghese N."/>
            <person name="Submissions S."/>
        </authorList>
    </citation>
    <scope>NUCLEOTIDE SEQUENCE [LARGE SCALE GENOMIC DNA]</scope>
    <source>
        <strain evidence="8">SCA</strain>
    </source>
</reference>
<evidence type="ECO:0000256" key="2">
    <source>
        <dbReference type="ARBA" id="ARBA00009190"/>
    </source>
</evidence>
<dbReference type="Proteomes" id="UP000198304">
    <property type="component" value="Unassembled WGS sequence"/>
</dbReference>
<feature type="transmembrane region" description="Helical" evidence="6">
    <location>
        <begin position="65"/>
        <end position="84"/>
    </location>
</feature>
<evidence type="ECO:0000313" key="7">
    <source>
        <dbReference type="EMBL" id="SNS27802.1"/>
    </source>
</evidence>
<dbReference type="GO" id="GO:0016020">
    <property type="term" value="C:membrane"/>
    <property type="evidence" value="ECO:0007669"/>
    <property type="project" value="UniProtKB-SubCell"/>
</dbReference>
<evidence type="ECO:0000256" key="5">
    <source>
        <dbReference type="ARBA" id="ARBA00023136"/>
    </source>
</evidence>
<evidence type="ECO:0000256" key="4">
    <source>
        <dbReference type="ARBA" id="ARBA00022989"/>
    </source>
</evidence>
<keyword evidence="5 6" id="KW-0472">Membrane</keyword>
<accession>A0A239D6L7</accession>
<dbReference type="PANTHER" id="PTHR12608">
    <property type="entry name" value="TRANSMEMBRANE PROTEIN HTP-1 RELATED"/>
    <property type="match status" value="1"/>
</dbReference>
<proteinExistence type="inferred from homology"/>
<keyword evidence="8" id="KW-1185">Reference proteome</keyword>
<evidence type="ECO:0000256" key="1">
    <source>
        <dbReference type="ARBA" id="ARBA00004141"/>
    </source>
</evidence>
<name>A0A239D6L7_9FIRM</name>
<dbReference type="InterPro" id="IPR001727">
    <property type="entry name" value="GDT1-like"/>
</dbReference>
<dbReference type="AlphaFoldDB" id="A0A239D6L7"/>
<evidence type="ECO:0000313" key="8">
    <source>
        <dbReference type="Proteomes" id="UP000198304"/>
    </source>
</evidence>
<evidence type="ECO:0000256" key="3">
    <source>
        <dbReference type="ARBA" id="ARBA00022692"/>
    </source>
</evidence>
<keyword evidence="3 6" id="KW-0812">Transmembrane</keyword>
<keyword evidence="4 6" id="KW-1133">Transmembrane helix</keyword>
<dbReference type="Pfam" id="PF01169">
    <property type="entry name" value="GDT1"/>
    <property type="match status" value="2"/>
</dbReference>
<dbReference type="EMBL" id="FZOJ01000007">
    <property type="protein sequence ID" value="SNS27802.1"/>
    <property type="molecule type" value="Genomic_DNA"/>
</dbReference>
<gene>
    <name evidence="7" type="ORF">SAMN05446037_100718</name>
</gene>
<organism evidence="7 8">
    <name type="scientific">Anaerovirgula multivorans</name>
    <dbReference type="NCBI Taxonomy" id="312168"/>
    <lineage>
        <taxon>Bacteria</taxon>
        <taxon>Bacillati</taxon>
        <taxon>Bacillota</taxon>
        <taxon>Clostridia</taxon>
        <taxon>Peptostreptococcales</taxon>
        <taxon>Natronincolaceae</taxon>
        <taxon>Anaerovirgula</taxon>
    </lineage>
</organism>
<feature type="transmembrane region" description="Helical" evidence="6">
    <location>
        <begin position="96"/>
        <end position="114"/>
    </location>
</feature>
<feature type="transmembrane region" description="Helical" evidence="6">
    <location>
        <begin position="193"/>
        <end position="211"/>
    </location>
</feature>
<dbReference type="PANTHER" id="PTHR12608:SF1">
    <property type="entry name" value="TRANSMEMBRANE PROTEIN 165"/>
    <property type="match status" value="1"/>
</dbReference>
<dbReference type="GO" id="GO:0046873">
    <property type="term" value="F:metal ion transmembrane transporter activity"/>
    <property type="evidence" value="ECO:0007669"/>
    <property type="project" value="InterPro"/>
</dbReference>
<comment type="subcellular location">
    <subcellularLocation>
        <location evidence="1 6">Membrane</location>
        <topology evidence="1 6">Multi-pass membrane protein</topology>
    </subcellularLocation>
</comment>